<evidence type="ECO:0000313" key="4">
    <source>
        <dbReference type="EMBL" id="APX90783.1"/>
    </source>
</evidence>
<sequence length="138" mass="15093">MKDITLDPALREDPYPLQRLLGFRLVGWAEGYARWELDLREDHMNRYGIPHGGIYATLLDVAMGYAGSYTGEAERRKLAMTLSLTTNFLAQPEGGMLIAEGRVTGGGRKTFFAEAHIKDGAGRMVANGSGAFRLRGSG</sequence>
<comment type="similarity">
    <text evidence="1">Belongs to the thioesterase PaaI family.</text>
</comment>
<evidence type="ECO:0000259" key="3">
    <source>
        <dbReference type="Pfam" id="PF03061"/>
    </source>
</evidence>
<dbReference type="InterPro" id="IPR039298">
    <property type="entry name" value="ACOT13"/>
</dbReference>
<evidence type="ECO:0000256" key="2">
    <source>
        <dbReference type="ARBA" id="ARBA00022801"/>
    </source>
</evidence>
<dbReference type="NCBIfam" id="TIGR00369">
    <property type="entry name" value="unchar_dom_1"/>
    <property type="match status" value="1"/>
</dbReference>
<evidence type="ECO:0000313" key="5">
    <source>
        <dbReference type="Proteomes" id="UP000187266"/>
    </source>
</evidence>
<keyword evidence="5" id="KW-1185">Reference proteome</keyword>
<dbReference type="InterPro" id="IPR029069">
    <property type="entry name" value="HotDog_dom_sf"/>
</dbReference>
<dbReference type="EMBL" id="CP019124">
    <property type="protein sequence ID" value="APX90783.1"/>
    <property type="molecule type" value="Genomic_DNA"/>
</dbReference>
<dbReference type="PANTHER" id="PTHR21660:SF1">
    <property type="entry name" value="ACYL-COENZYME A THIOESTERASE 13"/>
    <property type="match status" value="1"/>
</dbReference>
<organism evidence="4 5">
    <name type="scientific">Brevirhabdus pacifica</name>
    <dbReference type="NCBI Taxonomy" id="1267768"/>
    <lineage>
        <taxon>Bacteria</taxon>
        <taxon>Pseudomonadati</taxon>
        <taxon>Pseudomonadota</taxon>
        <taxon>Alphaproteobacteria</taxon>
        <taxon>Rhodobacterales</taxon>
        <taxon>Paracoccaceae</taxon>
        <taxon>Brevirhabdus</taxon>
    </lineage>
</organism>
<name>A0A1U7DLL6_9RHOB</name>
<gene>
    <name evidence="4" type="ORF">BV394_14555</name>
</gene>
<protein>
    <submittedName>
        <fullName evidence="4">Phenylacetic acid degradation protein</fullName>
    </submittedName>
</protein>
<proteinExistence type="inferred from homology"/>
<keyword evidence="2" id="KW-0378">Hydrolase</keyword>
<accession>A0A1U7DLL6</accession>
<dbReference type="InterPro" id="IPR006683">
    <property type="entry name" value="Thioestr_dom"/>
</dbReference>
<dbReference type="SUPFAM" id="SSF54637">
    <property type="entry name" value="Thioesterase/thiol ester dehydrase-isomerase"/>
    <property type="match status" value="1"/>
</dbReference>
<dbReference type="GO" id="GO:0047617">
    <property type="term" value="F:fatty acyl-CoA hydrolase activity"/>
    <property type="evidence" value="ECO:0007669"/>
    <property type="project" value="InterPro"/>
</dbReference>
<dbReference type="Pfam" id="PF03061">
    <property type="entry name" value="4HBT"/>
    <property type="match status" value="1"/>
</dbReference>
<dbReference type="RefSeq" id="WP_076980800.1">
    <property type="nucleotide sequence ID" value="NZ_CP019124.1"/>
</dbReference>
<feature type="domain" description="Thioesterase" evidence="3">
    <location>
        <begin position="47"/>
        <end position="125"/>
    </location>
</feature>
<dbReference type="OrthoDB" id="3477511at2"/>
<dbReference type="STRING" id="1267768.BV394_14555"/>
<dbReference type="Gene3D" id="3.10.129.10">
    <property type="entry name" value="Hotdog Thioesterase"/>
    <property type="match status" value="1"/>
</dbReference>
<dbReference type="CDD" id="cd03443">
    <property type="entry name" value="PaaI_thioesterase"/>
    <property type="match status" value="1"/>
</dbReference>
<evidence type="ECO:0000256" key="1">
    <source>
        <dbReference type="ARBA" id="ARBA00008324"/>
    </source>
</evidence>
<dbReference type="Proteomes" id="UP000187266">
    <property type="component" value="Chromosome"/>
</dbReference>
<dbReference type="AlphaFoldDB" id="A0A1U7DLL6"/>
<dbReference type="PANTHER" id="PTHR21660">
    <property type="entry name" value="THIOESTERASE SUPERFAMILY MEMBER-RELATED"/>
    <property type="match status" value="1"/>
</dbReference>
<dbReference type="InterPro" id="IPR003736">
    <property type="entry name" value="PAAI_dom"/>
</dbReference>
<accession>A0A2M9DHT7</accession>
<reference evidence="4 5" key="1">
    <citation type="submission" date="2017-01" db="EMBL/GenBank/DDBJ databases">
        <title>Genomic analysis of Xuhuaishuia manganoxidans DY6-4.</title>
        <authorList>
            <person name="Wang X."/>
        </authorList>
    </citation>
    <scope>NUCLEOTIDE SEQUENCE [LARGE SCALE GENOMIC DNA]</scope>
    <source>
        <strain evidence="4 5">DY6-4</strain>
    </source>
</reference>